<feature type="region of interest" description="Disordered" evidence="2">
    <location>
        <begin position="1010"/>
        <end position="1029"/>
    </location>
</feature>
<comment type="caution">
    <text evidence="3">The sequence shown here is derived from an EMBL/GenBank/DDBJ whole genome shotgun (WGS) entry which is preliminary data.</text>
</comment>
<feature type="region of interest" description="Disordered" evidence="2">
    <location>
        <begin position="427"/>
        <end position="939"/>
    </location>
</feature>
<feature type="compositionally biased region" description="Polar residues" evidence="2">
    <location>
        <begin position="427"/>
        <end position="437"/>
    </location>
</feature>
<dbReference type="EMBL" id="MU825902">
    <property type="protein sequence ID" value="KAJ7383277.1"/>
    <property type="molecule type" value="Genomic_DNA"/>
</dbReference>
<feature type="compositionally biased region" description="Polar residues" evidence="2">
    <location>
        <begin position="136"/>
        <end position="153"/>
    </location>
</feature>
<feature type="compositionally biased region" description="Low complexity" evidence="2">
    <location>
        <begin position="682"/>
        <end position="691"/>
    </location>
</feature>
<gene>
    <name evidence="3" type="ORF">OS493_029242</name>
</gene>
<organism evidence="3 4">
    <name type="scientific">Desmophyllum pertusum</name>
    <dbReference type="NCBI Taxonomy" id="174260"/>
    <lineage>
        <taxon>Eukaryota</taxon>
        <taxon>Metazoa</taxon>
        <taxon>Cnidaria</taxon>
        <taxon>Anthozoa</taxon>
        <taxon>Hexacorallia</taxon>
        <taxon>Scleractinia</taxon>
        <taxon>Caryophylliina</taxon>
        <taxon>Caryophylliidae</taxon>
        <taxon>Desmophyllum</taxon>
    </lineage>
</organism>
<feature type="compositionally biased region" description="Basic and acidic residues" evidence="2">
    <location>
        <begin position="862"/>
        <end position="883"/>
    </location>
</feature>
<feature type="region of interest" description="Disordered" evidence="2">
    <location>
        <begin position="1155"/>
        <end position="1216"/>
    </location>
</feature>
<feature type="compositionally biased region" description="Polar residues" evidence="2">
    <location>
        <begin position="919"/>
        <end position="931"/>
    </location>
</feature>
<reference evidence="3" key="1">
    <citation type="submission" date="2023-01" db="EMBL/GenBank/DDBJ databases">
        <title>Genome assembly of the deep-sea coral Lophelia pertusa.</title>
        <authorList>
            <person name="Herrera S."/>
            <person name="Cordes E."/>
        </authorList>
    </citation>
    <scope>NUCLEOTIDE SEQUENCE</scope>
    <source>
        <strain evidence="3">USNM1676648</strain>
        <tissue evidence="3">Polyp</tissue>
    </source>
</reference>
<feature type="compositionally biased region" description="Acidic residues" evidence="2">
    <location>
        <begin position="1182"/>
        <end position="1192"/>
    </location>
</feature>
<feature type="compositionally biased region" description="Polar residues" evidence="2">
    <location>
        <begin position="501"/>
        <end position="521"/>
    </location>
</feature>
<feature type="compositionally biased region" description="Low complexity" evidence="2">
    <location>
        <begin position="545"/>
        <end position="556"/>
    </location>
</feature>
<feature type="compositionally biased region" description="Polar residues" evidence="2">
    <location>
        <begin position="1084"/>
        <end position="1096"/>
    </location>
</feature>
<dbReference type="AlphaFoldDB" id="A0A9X0D129"/>
<evidence type="ECO:0000313" key="4">
    <source>
        <dbReference type="Proteomes" id="UP001163046"/>
    </source>
</evidence>
<proteinExistence type="predicted"/>
<feature type="compositionally biased region" description="Pro residues" evidence="2">
    <location>
        <begin position="1017"/>
        <end position="1028"/>
    </location>
</feature>
<feature type="compositionally biased region" description="Polar residues" evidence="2">
    <location>
        <begin position="1"/>
        <end position="27"/>
    </location>
</feature>
<feature type="compositionally biased region" description="Basic and acidic residues" evidence="2">
    <location>
        <begin position="32"/>
        <end position="45"/>
    </location>
</feature>
<dbReference type="PANTHER" id="PTHR21510:SF13">
    <property type="entry name" value="AKNA DOMAIN-CONTAINING PROTEIN"/>
    <property type="match status" value="1"/>
</dbReference>
<keyword evidence="1" id="KW-0175">Coiled coil</keyword>
<evidence type="ECO:0008006" key="5">
    <source>
        <dbReference type="Google" id="ProtNLM"/>
    </source>
</evidence>
<feature type="compositionally biased region" description="Basic and acidic residues" evidence="2">
    <location>
        <begin position="558"/>
        <end position="568"/>
    </location>
</feature>
<feature type="compositionally biased region" description="Basic residues" evidence="2">
    <location>
        <begin position="626"/>
        <end position="635"/>
    </location>
</feature>
<feature type="compositionally biased region" description="Basic and acidic residues" evidence="2">
    <location>
        <begin position="900"/>
        <end position="918"/>
    </location>
</feature>
<name>A0A9X0D129_9CNID</name>
<feature type="compositionally biased region" description="Basic residues" evidence="2">
    <location>
        <begin position="1162"/>
        <end position="1176"/>
    </location>
</feature>
<keyword evidence="4" id="KW-1185">Reference proteome</keyword>
<sequence>MAEFGNQPTSTASRKQRTFSNSSSEISSGVDLQEKLREEKSFRKETDEVYLRLQDDYDELLKKYAQAENTIDHLRIGAKLNLYSDLPPPQQSSVVNVSVHKQPGVFRFPRSSQAVLSEGSFPNGAEPSHGAYAVPQNGNQRSSVTTTSNTGLKLSSPDGTAARLRAALSSKVQNFQEDVDALQDHVMEGQWGEPEQQELVDMCEQLKAQHGNLKQELAQIRRLESGRDADSFEDESFNGDFQPRIALMDKCGLRLEEISDQLGGRVVHVTPSSGLPNLDARRNSYSELLNRPRDSHHKAAAEDQQPEADLQNLMQRLRNIKEASNNDGVREGNSSEDAEDLDLNSVQREDDYSRRFSLGPLPDSDGENKQKLNSGDCRLRVMDSSATDDSMEEFYLVLLDGRLRYLESGYFASESMSAIHDPASEPLSNQYFANSQGPHDRSRAGSLAHTNPHRFSVSSTAGQRSRTNSYRSRANTADIDSPPEDDEDNDLPSSSLPSPQTSPGSTKSPRASSSPVRNSVSAIPPPPRRQDSHLSEASSKRSRANSKASRPSRSSSVPDHDSLRDNLRDPVIAAEPDEPFVPRDRTSSTHSSPREPHVPLDPRNRRNSAREPPRTVNGLHEDGVRKPSRVTHGRPLRASVSGDSRVSTPLFLPNPDGPARPKELQRRGKHRNGVADSERGFDSGFFGSEGSRISRGHESPDIPPPFYPETKLRSAPLQEESATETEDERVRTTAPKLAPKLIPRTRDVRRRRSSLQSLSESDEDRYLETTHSKPSTRTPSSQRERRSHRHTPTHPVPRSDNDGGRRLDDSLRRHASTPSLYEHDGTGERSVQSAGTGRASKTPSSRHDKAATPTRNAGPRLDQSRPMDKQSVRSYPGDRESVRSGRRSRRGDESSSGYSDNERKYRRDPVDKLRDELQSLRTQLQQDTNARGLQAQMYDDLRRRHEDLERDMSRRGAEQQMTSMYDNLQKKYDALATEMSRSRENATSPPPYDDLRKRIEELARDIGDLKRREYDRPPPAPSPSPAPVQAPEVSTMQFLCPFCGGSGAHSHGNYFYPGYSGPPQGTPVVTTATPSSRPRRHTETQTPYTPGLTNTFVHHPTTPVAASTPYSPYYHNVVSSPVHHHTNTYPGAATGSPVIPPGVVTSVPVVHPGVVTETPTVHHIHHLPRGKSRSRRDHGVSDSEDSESDEEYPAQRSRRVRVRSNTANHSSWGGYQGDELESYRLHQSLDVANKAAKRMQHLSKRMLSSIATDLIRSGKR</sequence>
<feature type="region of interest" description="Disordered" evidence="2">
    <location>
        <begin position="1"/>
        <end position="45"/>
    </location>
</feature>
<feature type="coiled-coil region" evidence="1">
    <location>
        <begin position="165"/>
        <end position="223"/>
    </location>
</feature>
<feature type="compositionally biased region" description="Polar residues" evidence="2">
    <location>
        <begin position="456"/>
        <end position="475"/>
    </location>
</feature>
<feature type="region of interest" description="Disordered" evidence="2">
    <location>
        <begin position="1069"/>
        <end position="1096"/>
    </location>
</feature>
<feature type="region of interest" description="Disordered" evidence="2">
    <location>
        <begin position="126"/>
        <end position="158"/>
    </location>
</feature>
<dbReference type="OrthoDB" id="10035553at2759"/>
<protein>
    <recommendedName>
        <fullName evidence="5">AKNA</fullName>
    </recommendedName>
</protein>
<feature type="coiled-coil region" evidence="1">
    <location>
        <begin position="50"/>
        <end position="77"/>
    </location>
</feature>
<feature type="compositionally biased region" description="Acidic residues" evidence="2">
    <location>
        <begin position="481"/>
        <end position="490"/>
    </location>
</feature>
<feature type="compositionally biased region" description="Basic and acidic residues" evidence="2">
    <location>
        <begin position="580"/>
        <end position="625"/>
    </location>
</feature>
<evidence type="ECO:0000256" key="2">
    <source>
        <dbReference type="SAM" id="MobiDB-lite"/>
    </source>
</evidence>
<dbReference type="InterPro" id="IPR052655">
    <property type="entry name" value="AKNA_Centrosome-Trans_reg"/>
</dbReference>
<feature type="compositionally biased region" description="Polar residues" evidence="2">
    <location>
        <begin position="829"/>
        <end position="843"/>
    </location>
</feature>
<feature type="compositionally biased region" description="Polar residues" evidence="2">
    <location>
        <begin position="1203"/>
        <end position="1213"/>
    </location>
</feature>
<feature type="region of interest" description="Disordered" evidence="2">
    <location>
        <begin position="321"/>
        <end position="372"/>
    </location>
</feature>
<accession>A0A9X0D129</accession>
<feature type="compositionally biased region" description="Polar residues" evidence="2">
    <location>
        <begin position="772"/>
        <end position="781"/>
    </location>
</feature>
<dbReference type="PANTHER" id="PTHR21510">
    <property type="entry name" value="AKNA DOMAIN-CONTAINING PROTEIN"/>
    <property type="match status" value="1"/>
</dbReference>
<dbReference type="Proteomes" id="UP001163046">
    <property type="component" value="Unassembled WGS sequence"/>
</dbReference>
<evidence type="ECO:0000313" key="3">
    <source>
        <dbReference type="EMBL" id="KAJ7383277.1"/>
    </source>
</evidence>
<feature type="compositionally biased region" description="Basic and acidic residues" evidence="2">
    <location>
        <begin position="797"/>
        <end position="812"/>
    </location>
</feature>
<evidence type="ECO:0000256" key="1">
    <source>
        <dbReference type="SAM" id="Coils"/>
    </source>
</evidence>